<evidence type="ECO:0000313" key="2">
    <source>
        <dbReference type="Proteomes" id="UP000677668"/>
    </source>
</evidence>
<reference evidence="1 2" key="1">
    <citation type="submission" date="2021-03" db="EMBL/GenBank/DDBJ databases">
        <title>Genomic and phenotypic characterization of Chloracidobacterium isolates provides evidence for multiple species.</title>
        <authorList>
            <person name="Saini M.K."/>
            <person name="Costas A.M.G."/>
            <person name="Tank M."/>
            <person name="Bryant D.A."/>
        </authorList>
    </citation>
    <scope>NUCLEOTIDE SEQUENCE [LARGE SCALE GENOMIC DNA]</scope>
    <source>
        <strain evidence="1 2">N</strain>
    </source>
</reference>
<dbReference type="InterPro" id="IPR024078">
    <property type="entry name" value="LmbE-like_dom_sf"/>
</dbReference>
<dbReference type="EMBL" id="CP072643">
    <property type="protein sequence ID" value="QUV95250.1"/>
    <property type="molecule type" value="Genomic_DNA"/>
</dbReference>
<dbReference type="PANTHER" id="PTHR12993">
    <property type="entry name" value="N-ACETYLGLUCOSAMINYL-PHOSPHATIDYLINOSITOL DE-N-ACETYLASE-RELATED"/>
    <property type="match status" value="1"/>
</dbReference>
<dbReference type="SUPFAM" id="SSF102588">
    <property type="entry name" value="LmbE-like"/>
    <property type="match status" value="1"/>
</dbReference>
<dbReference type="Gene3D" id="3.40.50.10320">
    <property type="entry name" value="LmbE-like"/>
    <property type="match status" value="1"/>
</dbReference>
<keyword evidence="2" id="KW-1185">Reference proteome</keyword>
<proteinExistence type="predicted"/>
<dbReference type="Pfam" id="PF02585">
    <property type="entry name" value="PIG-L"/>
    <property type="match status" value="1"/>
</dbReference>
<dbReference type="NCBIfam" id="TIGR04001">
    <property type="entry name" value="thiol_BshB1"/>
    <property type="match status" value="1"/>
</dbReference>
<accession>A0ABX8B6B6</accession>
<name>A0ABX8B6B6_9BACT</name>
<organism evidence="1 2">
    <name type="scientific">Chloracidobacterium sp. N</name>
    <dbReference type="NCBI Taxonomy" id="2821540"/>
    <lineage>
        <taxon>Bacteria</taxon>
        <taxon>Pseudomonadati</taxon>
        <taxon>Acidobacteriota</taxon>
        <taxon>Terriglobia</taxon>
        <taxon>Terriglobales</taxon>
        <taxon>Acidobacteriaceae</taxon>
        <taxon>Chloracidobacterium</taxon>
        <taxon>Chloracidobacterium aggregatum</taxon>
    </lineage>
</organism>
<sequence length="248" mass="26744">MSAIADAVCAVDALAIGAHPDDIELAMAGTLLKLVAEGYRTGLVDASRAELATRGTPEQRAAEAAEAAAQLGASFRVNLGWPDGHFTDQDAARRALVRVIRQARPTLVFTHHPAEEHPDHQCLARIVAAAVHHARLANYDAESGLPRWRTRALIHFLPPLNPAVVPTFLVDISAQFTAKYEVISAYASQLHQPGSREPQTYLSAPDFLRQRRAADIYRGSLIGVAAAEGFVTAAPLPVADPIRLFLNQ</sequence>
<dbReference type="PANTHER" id="PTHR12993:SF30">
    <property type="entry name" value="N-ACETYL-ALPHA-D-GLUCOSAMINYL L-MALATE DEACETYLASE 1"/>
    <property type="match status" value="1"/>
</dbReference>
<dbReference type="RefSeq" id="WP_211423485.1">
    <property type="nucleotide sequence ID" value="NZ_CP072643.1"/>
</dbReference>
<dbReference type="InterPro" id="IPR003737">
    <property type="entry name" value="GlcNAc_PI_deacetylase-related"/>
</dbReference>
<evidence type="ECO:0000313" key="1">
    <source>
        <dbReference type="EMBL" id="QUV95250.1"/>
    </source>
</evidence>
<gene>
    <name evidence="1" type="primary">bshB1</name>
    <name evidence="1" type="ORF">J8C05_14635</name>
</gene>
<dbReference type="Proteomes" id="UP000677668">
    <property type="component" value="Chromosome 2"/>
</dbReference>
<dbReference type="InterPro" id="IPR023842">
    <property type="entry name" value="Bacillithiol_biosynth_BshB1"/>
</dbReference>
<protein>
    <submittedName>
        <fullName evidence="1">Bacillithiol biosynthesis deacetylase BshB1</fullName>
    </submittedName>
</protein>